<dbReference type="Pfam" id="PF03780">
    <property type="entry name" value="Asp23"/>
    <property type="match status" value="1"/>
</dbReference>
<evidence type="ECO:0000313" key="3">
    <source>
        <dbReference type="EMBL" id="NYG36043.1"/>
    </source>
</evidence>
<evidence type="ECO:0000256" key="2">
    <source>
        <dbReference type="SAM" id="MobiDB-lite"/>
    </source>
</evidence>
<comment type="caution">
    <text evidence="3">The sequence shown here is derived from an EMBL/GenBank/DDBJ whole genome shotgun (WGS) entry which is preliminary data.</text>
</comment>
<keyword evidence="4" id="KW-1185">Reference proteome</keyword>
<dbReference type="RefSeq" id="WP_179461611.1">
    <property type="nucleotide sequence ID" value="NZ_JACBZX010000001.1"/>
</dbReference>
<dbReference type="EMBL" id="JACBZX010000001">
    <property type="protein sequence ID" value="NYG36043.1"/>
    <property type="molecule type" value="Genomic_DNA"/>
</dbReference>
<comment type="similarity">
    <text evidence="1">Belongs to the asp23 family.</text>
</comment>
<dbReference type="AlphaFoldDB" id="A0A852X5J8"/>
<dbReference type="InterPro" id="IPR005531">
    <property type="entry name" value="Asp23"/>
</dbReference>
<reference evidence="3 4" key="1">
    <citation type="submission" date="2020-07" db="EMBL/GenBank/DDBJ databases">
        <title>Sequencing the genomes of 1000 actinobacteria strains.</title>
        <authorList>
            <person name="Klenk H.-P."/>
        </authorList>
    </citation>
    <scope>NUCLEOTIDE SEQUENCE [LARGE SCALE GENOMIC DNA]</scope>
    <source>
        <strain evidence="3 4">DSM 24723</strain>
    </source>
</reference>
<organism evidence="3 4">
    <name type="scientific">Janibacter alkaliphilus</name>
    <dbReference type="NCBI Taxonomy" id="1069963"/>
    <lineage>
        <taxon>Bacteria</taxon>
        <taxon>Bacillati</taxon>
        <taxon>Actinomycetota</taxon>
        <taxon>Actinomycetes</taxon>
        <taxon>Micrococcales</taxon>
        <taxon>Intrasporangiaceae</taxon>
        <taxon>Janibacter</taxon>
    </lineage>
</organism>
<evidence type="ECO:0000313" key="4">
    <source>
        <dbReference type="Proteomes" id="UP000592181"/>
    </source>
</evidence>
<proteinExistence type="inferred from homology"/>
<sequence length="148" mass="16429">MALEPPSDPVARARDLAREQDSERWSALSERIREQARSITRPAEPMLVGTDGDGSRTLVSSRIVTARLRRLLQRQATHAPAAIALVITDERLVEVSVDLVCSFGPDLHLLAEQVRDEIRGALHELAEIEPERVDIRVVDVVDGDPRVV</sequence>
<gene>
    <name evidence="3" type="ORF">BJY28_000512</name>
</gene>
<name>A0A852X5J8_9MICO</name>
<protein>
    <submittedName>
        <fullName evidence="3">Putative alkaline shock family protein YloU</fullName>
    </submittedName>
</protein>
<feature type="region of interest" description="Disordered" evidence="2">
    <location>
        <begin position="1"/>
        <end position="27"/>
    </location>
</feature>
<accession>A0A852X5J8</accession>
<evidence type="ECO:0000256" key="1">
    <source>
        <dbReference type="ARBA" id="ARBA00005721"/>
    </source>
</evidence>
<feature type="compositionally biased region" description="Basic and acidic residues" evidence="2">
    <location>
        <begin position="11"/>
        <end position="27"/>
    </location>
</feature>
<dbReference type="Proteomes" id="UP000592181">
    <property type="component" value="Unassembled WGS sequence"/>
</dbReference>